<protein>
    <recommendedName>
        <fullName evidence="17">Protein kinase domain-containing protein</fullName>
    </recommendedName>
</protein>
<dbReference type="GO" id="GO:0004674">
    <property type="term" value="F:protein serine/threonine kinase activity"/>
    <property type="evidence" value="ECO:0007669"/>
    <property type="project" value="UniProtKB-KW"/>
</dbReference>
<dbReference type="Gene3D" id="1.10.510.10">
    <property type="entry name" value="Transferase(Phosphotransferase) domain 1"/>
    <property type="match status" value="1"/>
</dbReference>
<evidence type="ECO:0000256" key="7">
    <source>
        <dbReference type="ARBA" id="ARBA00022692"/>
    </source>
</evidence>
<evidence type="ECO:0000256" key="16">
    <source>
        <dbReference type="ARBA" id="ARBA00023170"/>
    </source>
</evidence>
<dbReference type="GO" id="GO:0016192">
    <property type="term" value="P:vesicle-mediated transport"/>
    <property type="evidence" value="ECO:0007669"/>
    <property type="project" value="UniProtKB-KW"/>
</dbReference>
<dbReference type="Pfam" id="PF00810">
    <property type="entry name" value="ER_lumen_recept"/>
    <property type="match status" value="1"/>
</dbReference>
<proteinExistence type="inferred from homology"/>
<keyword evidence="13" id="KW-0653">Protein transport</keyword>
<dbReference type="InterPro" id="IPR000719">
    <property type="entry name" value="Prot_kinase_dom"/>
</dbReference>
<evidence type="ECO:0000256" key="1">
    <source>
        <dbReference type="ARBA" id="ARBA00004477"/>
    </source>
</evidence>
<evidence type="ECO:0000256" key="12">
    <source>
        <dbReference type="ARBA" id="ARBA00022892"/>
    </source>
</evidence>
<comment type="similarity">
    <text evidence="2">Belongs to the protein kinase superfamily. CAMK Ser/Thr protein kinase family. CaMK subfamily.</text>
</comment>
<comment type="subcellular location">
    <subcellularLocation>
        <location evidence="1">Endoplasmic reticulum membrane</location>
        <topology evidence="1">Multi-pass membrane protein</topology>
    </subcellularLocation>
</comment>
<dbReference type="InterPro" id="IPR011009">
    <property type="entry name" value="Kinase-like_dom_sf"/>
</dbReference>
<keyword evidence="14" id="KW-1133">Transmembrane helix</keyword>
<keyword evidence="8" id="KW-0547">Nucleotide-binding</keyword>
<evidence type="ECO:0000256" key="10">
    <source>
        <dbReference type="ARBA" id="ARBA00022824"/>
    </source>
</evidence>
<evidence type="ECO:0000256" key="13">
    <source>
        <dbReference type="ARBA" id="ARBA00022927"/>
    </source>
</evidence>
<dbReference type="GO" id="GO:0046923">
    <property type="term" value="F:ER retention sequence binding"/>
    <property type="evidence" value="ECO:0007669"/>
    <property type="project" value="InterPro"/>
</dbReference>
<accession>A0A9R1W2X0</accession>
<dbReference type="PROSITE" id="PS00952">
    <property type="entry name" value="ER_LUMEN_RECEPTOR_2"/>
    <property type="match status" value="1"/>
</dbReference>
<keyword evidence="15" id="KW-0472">Membrane</keyword>
<evidence type="ECO:0000256" key="14">
    <source>
        <dbReference type="ARBA" id="ARBA00022989"/>
    </source>
</evidence>
<dbReference type="EMBL" id="NBSK02000003">
    <property type="protein sequence ID" value="KAJ0215235.1"/>
    <property type="molecule type" value="Genomic_DNA"/>
</dbReference>
<keyword evidence="12" id="KW-0931">ER-Golgi transport</keyword>
<dbReference type="InterPro" id="IPR050205">
    <property type="entry name" value="CDPK_Ser/Thr_kinases"/>
</dbReference>
<evidence type="ECO:0000256" key="3">
    <source>
        <dbReference type="ARBA" id="ARBA00010120"/>
    </source>
</evidence>
<keyword evidence="16" id="KW-0675">Receptor</keyword>
<keyword evidence="4" id="KW-0813">Transport</keyword>
<comment type="similarity">
    <text evidence="3">Belongs to the ERD2 family.</text>
</comment>
<evidence type="ECO:0000256" key="6">
    <source>
        <dbReference type="ARBA" id="ARBA00022679"/>
    </source>
</evidence>
<dbReference type="PANTHER" id="PTHR24349">
    <property type="entry name" value="SERINE/THREONINE-PROTEIN KINASE"/>
    <property type="match status" value="1"/>
</dbReference>
<dbReference type="Proteomes" id="UP000235145">
    <property type="component" value="Unassembled WGS sequence"/>
</dbReference>
<evidence type="ECO:0000256" key="5">
    <source>
        <dbReference type="ARBA" id="ARBA00022527"/>
    </source>
</evidence>
<gene>
    <name evidence="18" type="ORF">LSAT_V11C300133020</name>
</gene>
<dbReference type="Pfam" id="PF00069">
    <property type="entry name" value="Pkinase"/>
    <property type="match status" value="1"/>
</dbReference>
<evidence type="ECO:0000256" key="15">
    <source>
        <dbReference type="ARBA" id="ARBA00023136"/>
    </source>
</evidence>
<dbReference type="InterPro" id="IPR000133">
    <property type="entry name" value="ER_ret_rcpt"/>
</dbReference>
<keyword evidence="7" id="KW-0812">Transmembrane</keyword>
<name>A0A9R1W2X0_LACSA</name>
<keyword evidence="9" id="KW-0418">Kinase</keyword>
<keyword evidence="19" id="KW-1185">Reference proteome</keyword>
<dbReference type="GO" id="GO:0015031">
    <property type="term" value="P:protein transport"/>
    <property type="evidence" value="ECO:0007669"/>
    <property type="project" value="UniProtKB-KW"/>
</dbReference>
<evidence type="ECO:0000256" key="2">
    <source>
        <dbReference type="ARBA" id="ARBA00005354"/>
    </source>
</evidence>
<evidence type="ECO:0000256" key="11">
    <source>
        <dbReference type="ARBA" id="ARBA00022840"/>
    </source>
</evidence>
<comment type="caution">
    <text evidence="18">The sequence shown here is derived from an EMBL/GenBank/DDBJ whole genome shotgun (WGS) entry which is preliminary data.</text>
</comment>
<evidence type="ECO:0000256" key="8">
    <source>
        <dbReference type="ARBA" id="ARBA00022741"/>
    </source>
</evidence>
<dbReference type="GO" id="GO:0006621">
    <property type="term" value="P:protein retention in ER lumen"/>
    <property type="evidence" value="ECO:0007669"/>
    <property type="project" value="InterPro"/>
</dbReference>
<evidence type="ECO:0000256" key="9">
    <source>
        <dbReference type="ARBA" id="ARBA00022777"/>
    </source>
</evidence>
<feature type="domain" description="Protein kinase" evidence="17">
    <location>
        <begin position="185"/>
        <end position="246"/>
    </location>
</feature>
<dbReference type="SUPFAM" id="SSF56112">
    <property type="entry name" value="Protein kinase-like (PK-like)"/>
    <property type="match status" value="1"/>
</dbReference>
<dbReference type="AlphaFoldDB" id="A0A9R1W2X0"/>
<evidence type="ECO:0000313" key="18">
    <source>
        <dbReference type="EMBL" id="KAJ0215235.1"/>
    </source>
</evidence>
<evidence type="ECO:0000256" key="4">
    <source>
        <dbReference type="ARBA" id="ARBA00022448"/>
    </source>
</evidence>
<evidence type="ECO:0000313" key="19">
    <source>
        <dbReference type="Proteomes" id="UP000235145"/>
    </source>
</evidence>
<sequence>MHQLLDIKMPPSKEASNDTTLAADVSMSYLEHALIQGVSAKQGVSFFYEEAKKNRVKHRMKMKATTYERSSLHPLVGFMKTLPVEHYGSFICWAFSIYLEAVAILPQLVLLQRSGNVDNLTVGKAIPSFNCQHEHHLPGLAFEASIASMSTTKLQFPPDCSFLKWGKVKGFRFHLNLHGIVTIESDSVYGPEAAIWSAGVILYILLCGVPPFWGESKNEIFEEVLRGKLDFSSDPRPSISESAKDLDSY</sequence>
<keyword evidence="5" id="KW-0723">Serine/threonine-protein kinase</keyword>
<reference evidence="18 19" key="1">
    <citation type="journal article" date="2017" name="Nat. Commun.">
        <title>Genome assembly with in vitro proximity ligation data and whole-genome triplication in lettuce.</title>
        <authorList>
            <person name="Reyes-Chin-Wo S."/>
            <person name="Wang Z."/>
            <person name="Yang X."/>
            <person name="Kozik A."/>
            <person name="Arikit S."/>
            <person name="Song C."/>
            <person name="Xia L."/>
            <person name="Froenicke L."/>
            <person name="Lavelle D.O."/>
            <person name="Truco M.J."/>
            <person name="Xia R."/>
            <person name="Zhu S."/>
            <person name="Xu C."/>
            <person name="Xu H."/>
            <person name="Xu X."/>
            <person name="Cox K."/>
            <person name="Korf I."/>
            <person name="Meyers B.C."/>
            <person name="Michelmore R.W."/>
        </authorList>
    </citation>
    <scope>NUCLEOTIDE SEQUENCE [LARGE SCALE GENOMIC DNA]</scope>
    <source>
        <strain evidence="19">cv. Salinas</strain>
        <tissue evidence="18">Seedlings</tissue>
    </source>
</reference>
<keyword evidence="11" id="KW-0067">ATP-binding</keyword>
<evidence type="ECO:0000259" key="17">
    <source>
        <dbReference type="Pfam" id="PF00069"/>
    </source>
</evidence>
<dbReference type="GO" id="GO:0005789">
    <property type="term" value="C:endoplasmic reticulum membrane"/>
    <property type="evidence" value="ECO:0007669"/>
    <property type="project" value="UniProtKB-SubCell"/>
</dbReference>
<keyword evidence="10" id="KW-0256">Endoplasmic reticulum</keyword>
<organism evidence="18 19">
    <name type="scientific">Lactuca sativa</name>
    <name type="common">Garden lettuce</name>
    <dbReference type="NCBI Taxonomy" id="4236"/>
    <lineage>
        <taxon>Eukaryota</taxon>
        <taxon>Viridiplantae</taxon>
        <taxon>Streptophyta</taxon>
        <taxon>Embryophyta</taxon>
        <taxon>Tracheophyta</taxon>
        <taxon>Spermatophyta</taxon>
        <taxon>Magnoliopsida</taxon>
        <taxon>eudicotyledons</taxon>
        <taxon>Gunneridae</taxon>
        <taxon>Pentapetalae</taxon>
        <taxon>asterids</taxon>
        <taxon>campanulids</taxon>
        <taxon>Asterales</taxon>
        <taxon>Asteraceae</taxon>
        <taxon>Cichorioideae</taxon>
        <taxon>Cichorieae</taxon>
        <taxon>Lactucinae</taxon>
        <taxon>Lactuca</taxon>
    </lineage>
</organism>
<dbReference type="GO" id="GO:0005524">
    <property type="term" value="F:ATP binding"/>
    <property type="evidence" value="ECO:0007669"/>
    <property type="project" value="UniProtKB-KW"/>
</dbReference>
<keyword evidence="6" id="KW-0808">Transferase</keyword>